<dbReference type="STRING" id="531814.SAMN04487944_10960"/>
<sequence>MVMLSLSLIGGCEAMPIEDIFMLAARTLFYYFVVVLIFRLMGKREVGELSLLDIVVFIMIAEIAVMTIEDLKMFFGYGLIPMVLLLIIQRIVAWISLKSPRFRALFEGKPSIIISQGKIDEYEMKKNRFTFDDLMQQLRENGTESLNEVAYAILEPSGKLSIIEQQEDHPLGNKMNGLVLPLIVDGNVQVHALEQLEKDRTWLAEQIKDRGFHHFKDVSFCSVNAKNEWYIDRKNEIME</sequence>
<dbReference type="RefSeq" id="WP_245711649.1">
    <property type="nucleotide sequence ID" value="NZ_FOGL01000009.1"/>
</dbReference>
<evidence type="ECO:0000259" key="8">
    <source>
        <dbReference type="Pfam" id="PF04239"/>
    </source>
</evidence>
<feature type="transmembrane region" description="Helical" evidence="7">
    <location>
        <begin position="74"/>
        <end position="97"/>
    </location>
</feature>
<keyword evidence="5 7" id="KW-1133">Transmembrane helix</keyword>
<feature type="transmembrane region" description="Helical" evidence="7">
    <location>
        <begin position="49"/>
        <end position="68"/>
    </location>
</feature>
<dbReference type="GO" id="GO:0005886">
    <property type="term" value="C:plasma membrane"/>
    <property type="evidence" value="ECO:0007669"/>
    <property type="project" value="UniProtKB-SubCell"/>
</dbReference>
<dbReference type="Proteomes" id="UP000199687">
    <property type="component" value="Unassembled WGS sequence"/>
</dbReference>
<keyword evidence="6 7" id="KW-0472">Membrane</keyword>
<reference evidence="9 10" key="1">
    <citation type="submission" date="2016-10" db="EMBL/GenBank/DDBJ databases">
        <authorList>
            <person name="de Groot N.N."/>
        </authorList>
    </citation>
    <scope>NUCLEOTIDE SEQUENCE [LARGE SCALE GENOMIC DNA]</scope>
    <source>
        <strain evidence="9 10">CGMCC 1.7727</strain>
    </source>
</reference>
<keyword evidence="3" id="KW-1003">Cell membrane</keyword>
<accession>A0A1H9RMD4</accession>
<organism evidence="9 10">
    <name type="scientific">Gracilibacillus ureilyticus</name>
    <dbReference type="NCBI Taxonomy" id="531814"/>
    <lineage>
        <taxon>Bacteria</taxon>
        <taxon>Bacillati</taxon>
        <taxon>Bacillota</taxon>
        <taxon>Bacilli</taxon>
        <taxon>Bacillales</taxon>
        <taxon>Bacillaceae</taxon>
        <taxon>Gracilibacillus</taxon>
    </lineage>
</organism>
<comment type="subcellular location">
    <subcellularLocation>
        <location evidence="1">Cell membrane</location>
        <topology evidence="1">Multi-pass membrane protein</topology>
    </subcellularLocation>
</comment>
<feature type="transmembrane region" description="Helical" evidence="7">
    <location>
        <begin position="24"/>
        <end position="42"/>
    </location>
</feature>
<evidence type="ECO:0000256" key="6">
    <source>
        <dbReference type="ARBA" id="ARBA00023136"/>
    </source>
</evidence>
<comment type="similarity">
    <text evidence="2">Belongs to the UPF0702 family.</text>
</comment>
<evidence type="ECO:0000256" key="4">
    <source>
        <dbReference type="ARBA" id="ARBA00022692"/>
    </source>
</evidence>
<dbReference type="AlphaFoldDB" id="A0A1H9RMD4"/>
<protein>
    <submittedName>
        <fullName evidence="9">Uncharacterized membrane protein YcaP, DUF421 family</fullName>
    </submittedName>
</protein>
<dbReference type="Gene3D" id="3.30.240.20">
    <property type="entry name" value="bsu07140 like domains"/>
    <property type="match status" value="2"/>
</dbReference>
<evidence type="ECO:0000256" key="2">
    <source>
        <dbReference type="ARBA" id="ARBA00006448"/>
    </source>
</evidence>
<dbReference type="EMBL" id="FOGL01000009">
    <property type="protein sequence ID" value="SER73912.1"/>
    <property type="molecule type" value="Genomic_DNA"/>
</dbReference>
<evidence type="ECO:0000256" key="7">
    <source>
        <dbReference type="SAM" id="Phobius"/>
    </source>
</evidence>
<feature type="domain" description="YetF C-terminal" evidence="8">
    <location>
        <begin position="98"/>
        <end position="224"/>
    </location>
</feature>
<keyword evidence="10" id="KW-1185">Reference proteome</keyword>
<evidence type="ECO:0000256" key="3">
    <source>
        <dbReference type="ARBA" id="ARBA00022475"/>
    </source>
</evidence>
<dbReference type="InterPro" id="IPR023090">
    <property type="entry name" value="UPF0702_alpha/beta_dom_sf"/>
</dbReference>
<proteinExistence type="inferred from homology"/>
<dbReference type="Pfam" id="PF04239">
    <property type="entry name" value="DUF421"/>
    <property type="match status" value="1"/>
</dbReference>
<evidence type="ECO:0000313" key="9">
    <source>
        <dbReference type="EMBL" id="SER73912.1"/>
    </source>
</evidence>
<evidence type="ECO:0000313" key="10">
    <source>
        <dbReference type="Proteomes" id="UP000199687"/>
    </source>
</evidence>
<name>A0A1H9RMD4_9BACI</name>
<dbReference type="InterPro" id="IPR007353">
    <property type="entry name" value="DUF421"/>
</dbReference>
<dbReference type="PANTHER" id="PTHR34582:SF6">
    <property type="entry name" value="UPF0702 TRANSMEMBRANE PROTEIN YCAP"/>
    <property type="match status" value="1"/>
</dbReference>
<evidence type="ECO:0000256" key="5">
    <source>
        <dbReference type="ARBA" id="ARBA00022989"/>
    </source>
</evidence>
<keyword evidence="4 7" id="KW-0812">Transmembrane</keyword>
<dbReference type="PANTHER" id="PTHR34582">
    <property type="entry name" value="UPF0702 TRANSMEMBRANE PROTEIN YCAP"/>
    <property type="match status" value="1"/>
</dbReference>
<evidence type="ECO:0000256" key="1">
    <source>
        <dbReference type="ARBA" id="ARBA00004651"/>
    </source>
</evidence>
<gene>
    <name evidence="9" type="ORF">SAMN04487944_10960</name>
</gene>